<evidence type="ECO:0008006" key="3">
    <source>
        <dbReference type="Google" id="ProtNLM"/>
    </source>
</evidence>
<protein>
    <recommendedName>
        <fullName evidence="3">DUF3231 family protein</fullName>
    </recommendedName>
</protein>
<dbReference type="EMBL" id="CP091430">
    <property type="protein sequence ID" value="UVI27332.1"/>
    <property type="molecule type" value="Genomic_DNA"/>
</dbReference>
<organism evidence="1 2">
    <name type="scientific">Paenibacillus spongiae</name>
    <dbReference type="NCBI Taxonomy" id="2909671"/>
    <lineage>
        <taxon>Bacteria</taxon>
        <taxon>Bacillati</taxon>
        <taxon>Bacillota</taxon>
        <taxon>Bacilli</taxon>
        <taxon>Bacillales</taxon>
        <taxon>Paenibacillaceae</taxon>
        <taxon>Paenibacillus</taxon>
    </lineage>
</organism>
<evidence type="ECO:0000313" key="1">
    <source>
        <dbReference type="EMBL" id="UVI27332.1"/>
    </source>
</evidence>
<reference evidence="1" key="1">
    <citation type="submission" date="2022-01" db="EMBL/GenBank/DDBJ databases">
        <title>Paenibacillus spongiae sp. nov., isolated from marine sponge.</title>
        <authorList>
            <person name="Li Z."/>
            <person name="Zhang M."/>
        </authorList>
    </citation>
    <scope>NUCLEOTIDE SEQUENCE</scope>
    <source>
        <strain evidence="1">PHS-Z3</strain>
    </source>
</reference>
<gene>
    <name evidence="1" type="ORF">L1F29_17795</name>
</gene>
<dbReference type="Proteomes" id="UP001057877">
    <property type="component" value="Chromosome"/>
</dbReference>
<sequence length="124" mass="14527">MEQQEKAVISFLMHNLWDRAGEMNAHESEDAFVPNFPVFKREPKVRHLAKLPPYEQLQAEMDVFYKSVYAIIGRDVPARLHRQLKFVSGYNMRMMCLRHALEQGHFLLPVESEKSTIAMFMMIG</sequence>
<name>A0ABY5S0G5_9BACL</name>
<keyword evidence="2" id="KW-1185">Reference proteome</keyword>
<evidence type="ECO:0000313" key="2">
    <source>
        <dbReference type="Proteomes" id="UP001057877"/>
    </source>
</evidence>
<dbReference type="RefSeq" id="WP_258383418.1">
    <property type="nucleotide sequence ID" value="NZ_CP091430.1"/>
</dbReference>
<proteinExistence type="predicted"/>
<accession>A0ABY5S0G5</accession>